<dbReference type="InterPro" id="IPR014729">
    <property type="entry name" value="Rossmann-like_a/b/a_fold"/>
</dbReference>
<dbReference type="CDD" id="cd06259">
    <property type="entry name" value="YdcF-like"/>
    <property type="match status" value="1"/>
</dbReference>
<gene>
    <name evidence="3" type="ORF">WAE58_14185</name>
</gene>
<feature type="signal peptide" evidence="1">
    <location>
        <begin position="1"/>
        <end position="19"/>
    </location>
</feature>
<proteinExistence type="predicted"/>
<dbReference type="RefSeq" id="WP_337716801.1">
    <property type="nucleotide sequence ID" value="NZ_JBBEUB010000004.1"/>
</dbReference>
<reference evidence="3 4" key="1">
    <citation type="submission" date="2024-03" db="EMBL/GenBank/DDBJ databases">
        <title>Sequence of Lycoming College Course Isolates.</title>
        <authorList>
            <person name="Plotts O."/>
            <person name="Newman J."/>
        </authorList>
    </citation>
    <scope>NUCLEOTIDE SEQUENCE [LARGE SCALE GENOMIC DNA]</scope>
    <source>
        <strain evidence="3 4">CJB-3</strain>
    </source>
</reference>
<comment type="caution">
    <text evidence="3">The sequence shown here is derived from an EMBL/GenBank/DDBJ whole genome shotgun (WGS) entry which is preliminary data.</text>
</comment>
<evidence type="ECO:0000313" key="4">
    <source>
        <dbReference type="Proteomes" id="UP001378956"/>
    </source>
</evidence>
<accession>A0ABU8NMW0</accession>
<dbReference type="InterPro" id="IPR003848">
    <property type="entry name" value="DUF218"/>
</dbReference>
<evidence type="ECO:0000313" key="3">
    <source>
        <dbReference type="EMBL" id="MEJ2903590.1"/>
    </source>
</evidence>
<protein>
    <submittedName>
        <fullName evidence="3">YdcF family protein</fullName>
    </submittedName>
</protein>
<dbReference type="Proteomes" id="UP001378956">
    <property type="component" value="Unassembled WGS sequence"/>
</dbReference>
<feature type="domain" description="DUF218" evidence="2">
    <location>
        <begin position="258"/>
        <end position="359"/>
    </location>
</feature>
<evidence type="ECO:0000259" key="2">
    <source>
        <dbReference type="Pfam" id="PF02698"/>
    </source>
</evidence>
<dbReference type="Pfam" id="PF02698">
    <property type="entry name" value="DUF218"/>
    <property type="match status" value="1"/>
</dbReference>
<organism evidence="3 4">
    <name type="scientific">Pedobacter panaciterrae</name>
    <dbReference type="NCBI Taxonomy" id="363849"/>
    <lineage>
        <taxon>Bacteria</taxon>
        <taxon>Pseudomonadati</taxon>
        <taxon>Bacteroidota</taxon>
        <taxon>Sphingobacteriia</taxon>
        <taxon>Sphingobacteriales</taxon>
        <taxon>Sphingobacteriaceae</taxon>
        <taxon>Pedobacter</taxon>
    </lineage>
</organism>
<sequence length="421" mass="47785">MRILVTTLLFWLFIFQTKAQQNSADQSYQLIIGKSQLYNPYIQYKSYYLLTLIQELPDLRKAIAEDQVFQKLLKDKSNNAATALKTCAQNISCYADAMKFSEAEILLVNERLSTLYKEENVFGEVAKNHLLPSGCYGLFQDLPGQQLLIKAWEQDAKALNYAIEVYIEGKKPNYPKIDSIAFSSKDKEFPTFISSNVSLNTGPDKKLFFEPSMNFALGALKLNNRLEAADYEPMNTGVNQSAIAKIKKTNFKNYKYSVILVPGAGPEDRDTELSAGGMIRCRIAAIQYHKGVAPFIVVSGGRVHPYKTKYSEAYEMKKFLVSTLHIPENSIIMEPHARHTTTNLRNCIRLMFRYGMPMEKLGLISTIKSTIPYISGILSDRCKKELGYYPYKIGQTLSDTEVEFYPNSMSLQIDFDEPLDP</sequence>
<dbReference type="Gene3D" id="3.40.50.620">
    <property type="entry name" value="HUPs"/>
    <property type="match status" value="1"/>
</dbReference>
<name>A0ABU8NMW0_9SPHI</name>
<feature type="chain" id="PRO_5046631018" evidence="1">
    <location>
        <begin position="20"/>
        <end position="421"/>
    </location>
</feature>
<keyword evidence="4" id="KW-1185">Reference proteome</keyword>
<keyword evidence="1" id="KW-0732">Signal</keyword>
<dbReference type="EMBL" id="JBBEUB010000004">
    <property type="protein sequence ID" value="MEJ2903590.1"/>
    <property type="molecule type" value="Genomic_DNA"/>
</dbReference>
<evidence type="ECO:0000256" key="1">
    <source>
        <dbReference type="SAM" id="SignalP"/>
    </source>
</evidence>